<dbReference type="EC" id="3.6.1.54" evidence="3"/>
<name>A0ABT3ADH1_9RHOB</name>
<feature type="domain" description="LpxI C-terminal" evidence="1">
    <location>
        <begin position="129"/>
        <end position="258"/>
    </location>
</feature>
<evidence type="ECO:0000313" key="4">
    <source>
        <dbReference type="Proteomes" id="UP001320899"/>
    </source>
</evidence>
<comment type="caution">
    <text evidence="3">The sequence shown here is derived from an EMBL/GenBank/DDBJ whole genome shotgun (WGS) entry which is preliminary data.</text>
</comment>
<keyword evidence="3" id="KW-0378">Hydrolase</keyword>
<protein>
    <submittedName>
        <fullName evidence="3">UDP-2,3-diacylglucosamine diphosphatase LpxI</fullName>
        <ecNumber evidence="3">3.6.1.54</ecNumber>
    </submittedName>
</protein>
<proteinExistence type="predicted"/>
<dbReference type="RefSeq" id="WP_263826582.1">
    <property type="nucleotide sequence ID" value="NZ_JAOWLB010000001.1"/>
</dbReference>
<evidence type="ECO:0000313" key="3">
    <source>
        <dbReference type="EMBL" id="MCV2886718.1"/>
    </source>
</evidence>
<sequence>MLALIAGAGALPDEVAIRLQDRPLVCSMAGFLPDRLKPDVVFRIEHLGSFLADLKARGVTEVCMAGAVGRPVVDPSQIDTATLPLVPVIQQALATGDDGALRAVIGLIEQAGMTVRAAQEIAPDLLLPVGCVTASAPGDQESSDARRGATILRAMAVADVGQACVVHRGQALAIESVFGTDWMLNSLAQRPDAGGGVLYKAPKPGQDRRADLPTIGIDTVTAAVAAGLSGIVIEAGGVIVLDQSRVIAECDRLGLFLMVQERAC</sequence>
<dbReference type="Gene3D" id="3.40.140.80">
    <property type="match status" value="1"/>
</dbReference>
<dbReference type="PANTHER" id="PTHR39962">
    <property type="entry name" value="BLL4848 PROTEIN"/>
    <property type="match status" value="1"/>
</dbReference>
<organism evidence="3 4">
    <name type="scientific">Ruegeria aquimaris</name>
    <dbReference type="NCBI Taxonomy" id="2984333"/>
    <lineage>
        <taxon>Bacteria</taxon>
        <taxon>Pseudomonadati</taxon>
        <taxon>Pseudomonadota</taxon>
        <taxon>Alphaproteobacteria</taxon>
        <taxon>Rhodobacterales</taxon>
        <taxon>Roseobacteraceae</taxon>
        <taxon>Ruegeria</taxon>
    </lineage>
</organism>
<dbReference type="PANTHER" id="PTHR39962:SF1">
    <property type="entry name" value="LPXI FAMILY PROTEIN"/>
    <property type="match status" value="1"/>
</dbReference>
<dbReference type="Pfam" id="PF06230">
    <property type="entry name" value="LpxI_C"/>
    <property type="match status" value="1"/>
</dbReference>
<dbReference type="InterPro" id="IPR043167">
    <property type="entry name" value="LpxI_C_sf"/>
</dbReference>
<keyword evidence="4" id="KW-1185">Reference proteome</keyword>
<dbReference type="Pfam" id="PF17930">
    <property type="entry name" value="LpxI_N"/>
    <property type="match status" value="1"/>
</dbReference>
<evidence type="ECO:0000259" key="1">
    <source>
        <dbReference type="Pfam" id="PF06230"/>
    </source>
</evidence>
<dbReference type="InterPro" id="IPR010415">
    <property type="entry name" value="LpxI_C"/>
</dbReference>
<dbReference type="Proteomes" id="UP001320899">
    <property type="component" value="Unassembled WGS sequence"/>
</dbReference>
<evidence type="ECO:0000259" key="2">
    <source>
        <dbReference type="Pfam" id="PF17930"/>
    </source>
</evidence>
<reference evidence="3 4" key="1">
    <citation type="submission" date="2022-10" db="EMBL/GenBank/DDBJ databases">
        <title>Ruegeria sp. nov., isolated from ocean surface sediments.</title>
        <authorList>
            <person name="He W."/>
            <person name="Xue H.-P."/>
            <person name="Zhang D.-F."/>
        </authorList>
    </citation>
    <scope>NUCLEOTIDE SEQUENCE [LARGE SCALE GENOMIC DNA]</scope>
    <source>
        <strain evidence="3 4">XHP0148</strain>
    </source>
</reference>
<dbReference type="EMBL" id="JAOWLB010000001">
    <property type="protein sequence ID" value="MCV2886718.1"/>
    <property type="molecule type" value="Genomic_DNA"/>
</dbReference>
<dbReference type="Gene3D" id="3.40.50.20">
    <property type="match status" value="1"/>
</dbReference>
<dbReference type="InterPro" id="IPR053174">
    <property type="entry name" value="LpxI"/>
</dbReference>
<feature type="domain" description="LpxI N-terminal" evidence="2">
    <location>
        <begin position="2"/>
        <end position="125"/>
    </location>
</feature>
<gene>
    <name evidence="3" type="primary">lpxI</name>
    <name evidence="3" type="ORF">OE747_00110</name>
</gene>
<dbReference type="GO" id="GO:0016787">
    <property type="term" value="F:hydrolase activity"/>
    <property type="evidence" value="ECO:0007669"/>
    <property type="project" value="UniProtKB-KW"/>
</dbReference>
<accession>A0ABT3ADH1</accession>
<dbReference type="InterPro" id="IPR041255">
    <property type="entry name" value="LpxI_N"/>
</dbReference>